<evidence type="ECO:0000313" key="2">
    <source>
        <dbReference type="Proteomes" id="UP000006875"/>
    </source>
</evidence>
<reference evidence="1 2" key="1">
    <citation type="journal article" date="2010" name="Stand. Genomic Sci.">
        <title>Complete genome sequence of Ilyobacter polytropus type strain (CuHbu1).</title>
        <authorList>
            <person name="Sikorski J."/>
            <person name="Chertkov O."/>
            <person name="Lapidus A."/>
            <person name="Nolan M."/>
            <person name="Lucas S."/>
            <person name="Del Rio T.G."/>
            <person name="Tice H."/>
            <person name="Cheng J.F."/>
            <person name="Tapia R."/>
            <person name="Han C."/>
            <person name="Goodwin L."/>
            <person name="Pitluck S."/>
            <person name="Liolios K."/>
            <person name="Ivanova N."/>
            <person name="Mavromatis K."/>
            <person name="Mikhailova N."/>
            <person name="Pati A."/>
            <person name="Chen A."/>
            <person name="Palaniappan K."/>
            <person name="Land M."/>
            <person name="Hauser L."/>
            <person name="Chang Y.J."/>
            <person name="Jeffries C.D."/>
            <person name="Brambilla E."/>
            <person name="Yasawong M."/>
            <person name="Rohde M."/>
            <person name="Pukall R."/>
            <person name="Spring S."/>
            <person name="Goker M."/>
            <person name="Woyke T."/>
            <person name="Bristow J."/>
            <person name="Eisen J.A."/>
            <person name="Markowitz V."/>
            <person name="Hugenholtz P."/>
            <person name="Kyrpides N.C."/>
            <person name="Klenk H.P."/>
        </authorList>
    </citation>
    <scope>NUCLEOTIDE SEQUENCE [LARGE SCALE GENOMIC DNA]</scope>
    <source>
        <strain evidence="2">ATCC 51220 / DSM 2926 / LMG 16218 / CuHBu1</strain>
    </source>
</reference>
<dbReference type="KEGG" id="ipo:Ilyop_0943"/>
<dbReference type="HOGENOM" id="CLU_1738089_0_0_0"/>
<sequence length="150" mass="17693">MFGELSETDKSYQNISEFLNYFDNIPFNHSVPVLVKIGKASRKISDRIIKKYQRVPWETIKDFANICDMDHELFSQTALLDLIKDELPRIEDLLEKIIAKELNEKNFSFKEYKSLSLGKSITYVNFKRINAHLLQLKISEIIYETLWQIS</sequence>
<protein>
    <submittedName>
        <fullName evidence="1">Uncharacterized protein</fullName>
    </submittedName>
</protein>
<gene>
    <name evidence="1" type="ordered locus">Ilyop_0943</name>
</gene>
<dbReference type="EMBL" id="CP002281">
    <property type="protein sequence ID" value="ADO82726.1"/>
    <property type="molecule type" value="Genomic_DNA"/>
</dbReference>
<dbReference type="AlphaFoldDB" id="E3H8F9"/>
<accession>E3H8F9</accession>
<organism evidence="1 2">
    <name type="scientific">Ilyobacter polytropus (strain ATCC 51220 / DSM 2926 / LMG 16218 / CuHBu1)</name>
    <dbReference type="NCBI Taxonomy" id="572544"/>
    <lineage>
        <taxon>Bacteria</taxon>
        <taxon>Fusobacteriati</taxon>
        <taxon>Fusobacteriota</taxon>
        <taxon>Fusobacteriia</taxon>
        <taxon>Fusobacteriales</taxon>
        <taxon>Fusobacteriaceae</taxon>
        <taxon>Ilyobacter</taxon>
    </lineage>
</organism>
<proteinExistence type="predicted"/>
<dbReference type="Proteomes" id="UP000006875">
    <property type="component" value="Chromosome"/>
</dbReference>
<dbReference type="RefSeq" id="WP_013387394.1">
    <property type="nucleotide sequence ID" value="NC_014632.1"/>
</dbReference>
<dbReference type="eggNOG" id="COG2361">
    <property type="taxonomic scope" value="Bacteria"/>
</dbReference>
<evidence type="ECO:0000313" key="1">
    <source>
        <dbReference type="EMBL" id="ADO82726.1"/>
    </source>
</evidence>
<keyword evidence="2" id="KW-1185">Reference proteome</keyword>
<name>E3H8F9_ILYPC</name>